<comment type="caution">
    <text evidence="4">The sequence shown here is derived from an EMBL/GenBank/DDBJ whole genome shotgun (WGS) entry which is preliminary data.</text>
</comment>
<feature type="region of interest" description="Disordered" evidence="2">
    <location>
        <begin position="556"/>
        <end position="612"/>
    </location>
</feature>
<comment type="similarity">
    <text evidence="1">Belongs to the AVL9 family.</text>
</comment>
<dbReference type="OrthoDB" id="26278at2759"/>
<feature type="compositionally biased region" description="Low complexity" evidence="2">
    <location>
        <begin position="181"/>
        <end position="193"/>
    </location>
</feature>
<dbReference type="PROSITE" id="PS50211">
    <property type="entry name" value="DENN"/>
    <property type="match status" value="1"/>
</dbReference>
<proteinExistence type="inferred from homology"/>
<dbReference type="EMBL" id="PGCJ01000004">
    <property type="protein sequence ID" value="PLW58164.1"/>
    <property type="molecule type" value="Genomic_DNA"/>
</dbReference>
<feature type="region of interest" description="Disordered" evidence="2">
    <location>
        <begin position="632"/>
        <end position="660"/>
    </location>
</feature>
<feature type="compositionally biased region" description="Low complexity" evidence="2">
    <location>
        <begin position="646"/>
        <end position="660"/>
    </location>
</feature>
<reference evidence="4 5" key="1">
    <citation type="submission" date="2017-11" db="EMBL/GenBank/DDBJ databases">
        <title>De novo assembly and phasing of dikaryotic genomes from two isolates of Puccinia coronata f. sp. avenae, the causal agent of oat crown rust.</title>
        <authorList>
            <person name="Miller M.E."/>
            <person name="Zhang Y."/>
            <person name="Omidvar V."/>
            <person name="Sperschneider J."/>
            <person name="Schwessinger B."/>
            <person name="Raley C."/>
            <person name="Palmer J.M."/>
            <person name="Garnica D."/>
            <person name="Upadhyaya N."/>
            <person name="Rathjen J."/>
            <person name="Taylor J.M."/>
            <person name="Park R.F."/>
            <person name="Dodds P.N."/>
            <person name="Hirsch C.D."/>
            <person name="Kianian S.F."/>
            <person name="Figueroa M."/>
        </authorList>
    </citation>
    <scope>NUCLEOTIDE SEQUENCE [LARGE SCALE GENOMIC DNA]</scope>
    <source>
        <strain evidence="4">12NC29</strain>
    </source>
</reference>
<name>A0A2N5W7D7_9BASI</name>
<accession>A0A2N5W7D7</accession>
<dbReference type="GO" id="GO:0005737">
    <property type="term" value="C:cytoplasm"/>
    <property type="evidence" value="ECO:0007669"/>
    <property type="project" value="TreeGrafter"/>
</dbReference>
<dbReference type="AlphaFoldDB" id="A0A2N5W7D7"/>
<gene>
    <name evidence="4" type="ORF">PCANC_00820</name>
</gene>
<dbReference type="InterPro" id="IPR051731">
    <property type="entry name" value="DENND11/AVL9_GEFs"/>
</dbReference>
<dbReference type="Proteomes" id="UP000235388">
    <property type="component" value="Unassembled WGS sequence"/>
</dbReference>
<dbReference type="Pfam" id="PF09794">
    <property type="entry name" value="Avl9"/>
    <property type="match status" value="1"/>
</dbReference>
<feature type="domain" description="UDENN" evidence="3">
    <location>
        <begin position="11"/>
        <end position="502"/>
    </location>
</feature>
<dbReference type="PANTHER" id="PTHR31017:SF1">
    <property type="entry name" value="LATE SECRETORY PATHWAY PROTEIN AVL9 HOMOLOG"/>
    <property type="match status" value="1"/>
</dbReference>
<organism evidence="4 5">
    <name type="scientific">Puccinia coronata f. sp. avenae</name>
    <dbReference type="NCBI Taxonomy" id="200324"/>
    <lineage>
        <taxon>Eukaryota</taxon>
        <taxon>Fungi</taxon>
        <taxon>Dikarya</taxon>
        <taxon>Basidiomycota</taxon>
        <taxon>Pucciniomycotina</taxon>
        <taxon>Pucciniomycetes</taxon>
        <taxon>Pucciniales</taxon>
        <taxon>Pucciniaceae</taxon>
        <taxon>Puccinia</taxon>
    </lineage>
</organism>
<dbReference type="InterPro" id="IPR018307">
    <property type="entry name" value="ABL9/DENND6_dom"/>
</dbReference>
<feature type="region of interest" description="Disordered" evidence="2">
    <location>
        <begin position="172"/>
        <end position="196"/>
    </location>
</feature>
<dbReference type="InterPro" id="IPR037516">
    <property type="entry name" value="Tripartite_DENN"/>
</dbReference>
<evidence type="ECO:0000313" key="4">
    <source>
        <dbReference type="EMBL" id="PLW58164.1"/>
    </source>
</evidence>
<protein>
    <recommendedName>
        <fullName evidence="3">UDENN domain-containing protein</fullName>
    </recommendedName>
</protein>
<evidence type="ECO:0000259" key="3">
    <source>
        <dbReference type="PROSITE" id="PS50211"/>
    </source>
</evidence>
<sequence length="672" mass="73822">MEQQKPPLTVYAVILVSFDHALGPTVEWSFPTSLAEDEPLSQQINRNLPFLALPDGAHLKTEDYSYFHLFLPHLSTDSTIFGISCNRQIVSTDLINPGADVTRSTVQKAVVVLANQPVFGCIRDKLGVVTRALFAQRDFADRSILEDFYHSLEASFKVGLGEGGGEVTMRLAEPNDQANPGSSASSTNGADSSLDAEQEARRLEALKIKKGKQKERSGEAAMYMGTNLRELIHHFRLKTLQLVKLLLLQRRIMFYGHPVESLCTYQYSLVSLIPRLLVNLEDAGSPMLAERSRKISLPTSLQTSDRHSLLKYFGLPLDIFGQDSFFQPYLPLQQIDLLKASTYLVGTTNTIFQQQKDCKIDAIANIELATLDLKDPKLASLISLTSADRKWMDELIEAVDSSWNEDDPSRPVGNKFLGSDDYVRREFENYVCSVLSVVKYASYCENSRGGGPTLGNNESANASIAAFNETFIQAFKTTHAFKLWDKHTDSVIFDLIDPRHPCEGRVSVVEDVGIWLSHGLKDLKLDETISKSSESVWKLASSIRIDFAKRQAEFKEKSLPSALPSSPQPPAPGTPGVDSGAQGESKPALKDGQSENNPDKGPNPTSTPSRASSIATSFSSFFFGNMAASEAGSTGHTMPIQNGRPASISTTTPASTSTTTVVSPIQSFFRYN</sequence>
<keyword evidence="5" id="KW-1185">Reference proteome</keyword>
<evidence type="ECO:0000313" key="5">
    <source>
        <dbReference type="Proteomes" id="UP000235388"/>
    </source>
</evidence>
<evidence type="ECO:0000256" key="1">
    <source>
        <dbReference type="ARBA" id="ARBA00038178"/>
    </source>
</evidence>
<evidence type="ECO:0000256" key="2">
    <source>
        <dbReference type="SAM" id="MobiDB-lite"/>
    </source>
</evidence>
<dbReference type="PANTHER" id="PTHR31017">
    <property type="entry name" value="LATE SECRETORY PATHWAY PROTEIN AVL9-RELATED"/>
    <property type="match status" value="1"/>
</dbReference>